<reference evidence="2" key="1">
    <citation type="submission" date="2016-09" db="EMBL/GenBank/DDBJ databases">
        <authorList>
            <person name="Hebert L."/>
            <person name="Moumen B."/>
        </authorList>
    </citation>
    <scope>NUCLEOTIDE SEQUENCE [LARGE SCALE GENOMIC DNA]</scope>
    <source>
        <strain evidence="2">OVI</strain>
    </source>
</reference>
<proteinExistence type="predicted"/>
<dbReference type="AlphaFoldDB" id="A0A1G4HZT5"/>
<dbReference type="GeneID" id="92380336"/>
<sequence>MSSTKDGSQISSSTGLNVVLTPIKVAELVRQLAEAQYESKVLRHRIESHHRESDFFQHGTINQHDGGSTGSLAVENEHLYTSNGMGDTVSINYTTRHQNECSEGANVTKDMSGSIFACGEHQSCPPECCSTKPPSTCRPAVGADEKLTVAREGVNATCSDASTNHWKKKYARLKHFHDKTMTESDAQLREVQQLVFRISEEQEALYHRHEIRILQQKLEHERSHRLLLETNMKSLKEEAAKWKERYLNFVEEPAVHWFRTVAGDVRVSAKYGCALGNEKQQQVVDGLNETNYTSKSHDSIAVPAVDVCTMPRRYPIAQHRGCVSATLLNVGGDSIDQGEHHFIQQPPYSFEGKIGAHTETVGGHELCLRMHGSQRSVGVQVSCGMATAETQTEPGSPSAVPLRRLCGDSLRTNCEAACSRLDLWATDPSGVVTPTFTPTGTVPLLTSTHHIPHNSRVPPAVPVEAGANPVGRTCCLPMCHIRSKGNSSPAPDQSVALPMTSRQLPTVPISVEEDNCASDDAHSYRKCLEENIARHGQLVQAVAKLQQQVQLAVKKP</sequence>
<keyword evidence="1" id="KW-0175">Coiled coil</keyword>
<protein>
    <submittedName>
        <fullName evidence="2">Uncharacterized protein</fullName>
    </submittedName>
</protein>
<dbReference type="RefSeq" id="XP_067076524.1">
    <property type="nucleotide sequence ID" value="XM_067220423.1"/>
</dbReference>
<gene>
    <name evidence="2" type="ORF">TEOVI_000640200</name>
</gene>
<name>A0A1G4HZT5_TRYEQ</name>
<keyword evidence="3" id="KW-1185">Reference proteome</keyword>
<organism evidence="2 3">
    <name type="scientific">Trypanosoma equiperdum</name>
    <dbReference type="NCBI Taxonomy" id="5694"/>
    <lineage>
        <taxon>Eukaryota</taxon>
        <taxon>Discoba</taxon>
        <taxon>Euglenozoa</taxon>
        <taxon>Kinetoplastea</taxon>
        <taxon>Metakinetoplastina</taxon>
        <taxon>Trypanosomatida</taxon>
        <taxon>Trypanosomatidae</taxon>
        <taxon>Trypanosoma</taxon>
    </lineage>
</organism>
<dbReference type="Proteomes" id="UP000195570">
    <property type="component" value="Unassembled WGS sequence"/>
</dbReference>
<accession>A0A1G4HZT5</accession>
<evidence type="ECO:0000313" key="2">
    <source>
        <dbReference type="EMBL" id="SCU64828.1"/>
    </source>
</evidence>
<dbReference type="EMBL" id="CZPT02000167">
    <property type="protein sequence ID" value="SCU64828.1"/>
    <property type="molecule type" value="Genomic_DNA"/>
</dbReference>
<evidence type="ECO:0000256" key="1">
    <source>
        <dbReference type="SAM" id="Coils"/>
    </source>
</evidence>
<comment type="caution">
    <text evidence="2">The sequence shown here is derived from an EMBL/GenBank/DDBJ whole genome shotgun (WGS) entry which is preliminary data.</text>
</comment>
<feature type="coiled-coil region" evidence="1">
    <location>
        <begin position="225"/>
        <end position="252"/>
    </location>
</feature>
<dbReference type="VEuPathDB" id="TriTrypDB:TEOVI_000640200"/>
<evidence type="ECO:0000313" key="3">
    <source>
        <dbReference type="Proteomes" id="UP000195570"/>
    </source>
</evidence>